<reference evidence="1 2" key="1">
    <citation type="submission" date="2016-10" db="EMBL/GenBank/DDBJ databases">
        <authorList>
            <person name="de Groot N.N."/>
        </authorList>
    </citation>
    <scope>NUCLEOTIDE SEQUENCE [LARGE SCALE GENOMIC DNA]</scope>
    <source>
        <strain evidence="1 2">CGMCC 4.1859</strain>
    </source>
</reference>
<dbReference type="AlphaFoldDB" id="A0A1G7K0X0"/>
<evidence type="ECO:0000313" key="1">
    <source>
        <dbReference type="EMBL" id="SDF30873.1"/>
    </source>
</evidence>
<accession>A0A1G7K0X0</accession>
<gene>
    <name evidence="1" type="ORF">SAMN05216260_107140</name>
</gene>
<proteinExistence type="predicted"/>
<dbReference type="EMBL" id="FNAX01000007">
    <property type="protein sequence ID" value="SDF30873.1"/>
    <property type="molecule type" value="Genomic_DNA"/>
</dbReference>
<organism evidence="1 2">
    <name type="scientific">Streptomyces griseoaurantiacus</name>
    <dbReference type="NCBI Taxonomy" id="68213"/>
    <lineage>
        <taxon>Bacteria</taxon>
        <taxon>Bacillati</taxon>
        <taxon>Actinomycetota</taxon>
        <taxon>Actinomycetes</taxon>
        <taxon>Kitasatosporales</taxon>
        <taxon>Streptomycetaceae</taxon>
        <taxon>Streptomyces</taxon>
        <taxon>Streptomyces aurantiacus group</taxon>
    </lineage>
</organism>
<dbReference type="Proteomes" id="UP000198614">
    <property type="component" value="Unassembled WGS sequence"/>
</dbReference>
<dbReference type="NCBIfam" id="NF045477">
    <property type="entry name" value="LPO_1073_dom"/>
    <property type="match status" value="1"/>
</dbReference>
<protein>
    <submittedName>
        <fullName evidence="1">Uncharacterized protein</fullName>
    </submittedName>
</protein>
<dbReference type="InterPro" id="IPR053773">
    <property type="entry name" value="Vpar_1526-like"/>
</dbReference>
<sequence length="316" mass="35038">MEVFENNFHKLSQVAYNVARERAEEFTSNLIEVVQQRTPEALEHFQEPGTQAALFSAQSGYAKTGDADLGEMLIELLMTRISSSVRDTPQLASNYAITITENLSSHHFAILACAFILKQLAYEDVKSAGSLARQMQETIEPFMEDLHGAESVDLDYLAGLGCTIATSSTLSPGRAAGLNYPGLFTRGFSSDERPDYSRLIRTPLVRPFGPESDRYKINAITKAELRDLLNRLVLHDMSDLALQALQNSVMHEREIERIICQEQDSLAPIFARCSDLGIHSHINTAIGTAIAHANMRRVHSGFTLPLSSFLSKHPSQ</sequence>
<name>A0A1G7K0X0_9ACTN</name>
<evidence type="ECO:0000313" key="2">
    <source>
        <dbReference type="Proteomes" id="UP000198614"/>
    </source>
</evidence>